<keyword evidence="5" id="KW-0812">Transmembrane</keyword>
<dbReference type="STRING" id="386415.NT01CX_0485"/>
<keyword evidence="1" id="KW-0145">Chemotaxis</keyword>
<feature type="domain" description="HAMP" evidence="7">
    <location>
        <begin position="211"/>
        <end position="266"/>
    </location>
</feature>
<keyword evidence="5" id="KW-1133">Transmembrane helix</keyword>
<dbReference type="PATRIC" id="fig|386415.7.peg.1993"/>
<feature type="transmembrane region" description="Helical" evidence="5">
    <location>
        <begin position="12"/>
        <end position="33"/>
    </location>
</feature>
<dbReference type="Pfam" id="PF00672">
    <property type="entry name" value="HAMP"/>
    <property type="match status" value="1"/>
</dbReference>
<dbReference type="GO" id="GO:0007165">
    <property type="term" value="P:signal transduction"/>
    <property type="evidence" value="ECO:0007669"/>
    <property type="project" value="UniProtKB-KW"/>
</dbReference>
<feature type="transmembrane region" description="Helical" evidence="5">
    <location>
        <begin position="191"/>
        <end position="210"/>
    </location>
</feature>
<feature type="domain" description="Methyl-accepting transducer" evidence="6">
    <location>
        <begin position="285"/>
        <end position="456"/>
    </location>
</feature>
<keyword evidence="5" id="KW-0472">Membrane</keyword>
<dbReference type="PROSITE" id="PS50111">
    <property type="entry name" value="CHEMOTAXIS_TRANSDUC_2"/>
    <property type="match status" value="1"/>
</dbReference>
<evidence type="ECO:0000256" key="5">
    <source>
        <dbReference type="SAM" id="Phobius"/>
    </source>
</evidence>
<dbReference type="SMART" id="SM00304">
    <property type="entry name" value="HAMP"/>
    <property type="match status" value="1"/>
</dbReference>
<evidence type="ECO:0000313" key="9">
    <source>
        <dbReference type="Proteomes" id="UP000008220"/>
    </source>
</evidence>
<sequence>MLDNIKVKGKILLMTGIMALIAIIVGIIGLFYLGKANNTMEDMYSENIVSINLLLNARNNVNRITMDMLNLCLENGQTEYEAKVMKDAEENLQELSTKLKKYTLTTVDSNEKIMFDNIKSIENKYEKVVREVLELANNDKNEEAYKILKDNSKVIEDFKDEIIKLGDYNIEDAEKTKIINNNQYKSAFKSIILILIMAIILGIGVSILIARTIVNPLNEIGLYIKRIGQGDFSEKVNEKHIKRKDEIGDLIRGTNGMRETSIELIGNILNESDASISVTESVFNIVSEVNASSQEILATTEELSAGMEETAASAEEMNASAREIESSVQNVSNRAEDLSEKCMEVNERAKNLTKSAKDSMEDGLNLYEKNKKELVKSIENSKSVTKINVLLDSIIEITEQTNLLALNAAIEAARAGEHGKGFAVVAEEVRKLAEESSDTAGKIQLIIKDTIKSVEELSGNSQVILDFINDKVLNDYKNFVEVGKVYSDDVDYFNSVVTELKSVCEDALNSTKNVMEVIDNVTLATNEGAEGTSNIANKVGISQKYINQLMEMVVKAKNSSEELGKSVSNFKI</sequence>
<dbReference type="InterPro" id="IPR004089">
    <property type="entry name" value="MCPsignal_dom"/>
</dbReference>
<dbReference type="Pfam" id="PF00015">
    <property type="entry name" value="MCPsignal"/>
    <property type="match status" value="1"/>
</dbReference>
<keyword evidence="3" id="KW-0807">Transducer</keyword>
<dbReference type="AlphaFoldDB" id="A0Q2V4"/>
<evidence type="ECO:0000259" key="6">
    <source>
        <dbReference type="PROSITE" id="PS50111"/>
    </source>
</evidence>
<evidence type="ECO:0000256" key="3">
    <source>
        <dbReference type="PROSITE-ProRule" id="PRU00284"/>
    </source>
</evidence>
<accession>A0Q2V4</accession>
<dbReference type="SUPFAM" id="SSF58104">
    <property type="entry name" value="Methyl-accepting chemotaxis protein (MCP) signaling domain"/>
    <property type="match status" value="1"/>
</dbReference>
<evidence type="ECO:0000313" key="8">
    <source>
        <dbReference type="EMBL" id="ABK62480.1"/>
    </source>
</evidence>
<name>A0Q2V4_CLONN</name>
<dbReference type="InterPro" id="IPR004090">
    <property type="entry name" value="Chemotax_Me-accpt_rcpt"/>
</dbReference>
<proteinExistence type="inferred from homology"/>
<reference evidence="8 9" key="1">
    <citation type="journal article" date="2006" name="Nat. Biotechnol.">
        <title>The genome and transcriptomes of the anti-tumor agent Clostridium novyi-NT.</title>
        <authorList>
            <person name="Bettegowda C."/>
            <person name="Huang X."/>
            <person name="Lin J."/>
            <person name="Cheong I."/>
            <person name="Kohli M."/>
            <person name="Szabo S.A."/>
            <person name="Zhang X."/>
            <person name="Diaz L.A. Jr."/>
            <person name="Velculescu V.E."/>
            <person name="Parmigiani G."/>
            <person name="Kinzler K.W."/>
            <person name="Vogelstein B."/>
            <person name="Zhou S."/>
        </authorList>
    </citation>
    <scope>NUCLEOTIDE SEQUENCE [LARGE SCALE GENOMIC DNA]</scope>
    <source>
        <strain evidence="8 9">NT</strain>
    </source>
</reference>
<dbReference type="GO" id="GO:0006935">
    <property type="term" value="P:chemotaxis"/>
    <property type="evidence" value="ECO:0007669"/>
    <property type="project" value="UniProtKB-KW"/>
</dbReference>
<dbReference type="RefSeq" id="WP_011722938.1">
    <property type="nucleotide sequence ID" value="NC_008593.1"/>
</dbReference>
<comment type="similarity">
    <text evidence="2">Belongs to the methyl-accepting chemotaxis (MCP) protein family.</text>
</comment>
<dbReference type="SMART" id="SM00283">
    <property type="entry name" value="MA"/>
    <property type="match status" value="1"/>
</dbReference>
<dbReference type="InterPro" id="IPR003660">
    <property type="entry name" value="HAMP_dom"/>
</dbReference>
<evidence type="ECO:0000259" key="7">
    <source>
        <dbReference type="PROSITE" id="PS50885"/>
    </source>
</evidence>
<dbReference type="HOGENOM" id="CLU_000445_107_19_9"/>
<dbReference type="KEGG" id="cno:NT01CX_0485"/>
<dbReference type="EMBL" id="CP000382">
    <property type="protein sequence ID" value="ABK62480.1"/>
    <property type="molecule type" value="Genomic_DNA"/>
</dbReference>
<keyword evidence="4" id="KW-0175">Coiled coil</keyword>
<dbReference type="InterPro" id="IPR051310">
    <property type="entry name" value="MCP_chemotaxis"/>
</dbReference>
<gene>
    <name evidence="8" type="ordered locus">NT01CX_0485</name>
</gene>
<dbReference type="Pfam" id="PF12729">
    <property type="entry name" value="4HB_MCP_1"/>
    <property type="match status" value="1"/>
</dbReference>
<dbReference type="InterPro" id="IPR035440">
    <property type="entry name" value="4HB_MCP_dom_sf"/>
</dbReference>
<evidence type="ECO:0000256" key="1">
    <source>
        <dbReference type="ARBA" id="ARBA00022500"/>
    </source>
</evidence>
<dbReference type="PANTHER" id="PTHR43531:SF11">
    <property type="entry name" value="METHYL-ACCEPTING CHEMOTAXIS PROTEIN 3"/>
    <property type="match status" value="1"/>
</dbReference>
<feature type="coiled-coil region" evidence="4">
    <location>
        <begin position="85"/>
        <end position="138"/>
    </location>
</feature>
<keyword evidence="9" id="KW-1185">Reference proteome</keyword>
<dbReference type="Proteomes" id="UP000008220">
    <property type="component" value="Chromosome"/>
</dbReference>
<dbReference type="PANTHER" id="PTHR43531">
    <property type="entry name" value="PROTEIN ICFG"/>
    <property type="match status" value="1"/>
</dbReference>
<feature type="coiled-coil region" evidence="4">
    <location>
        <begin position="314"/>
        <end position="355"/>
    </location>
</feature>
<dbReference type="eggNOG" id="COG0840">
    <property type="taxonomic scope" value="Bacteria"/>
</dbReference>
<organism evidence="8 9">
    <name type="scientific">Clostridium novyi (strain NT)</name>
    <dbReference type="NCBI Taxonomy" id="386415"/>
    <lineage>
        <taxon>Bacteria</taxon>
        <taxon>Bacillati</taxon>
        <taxon>Bacillota</taxon>
        <taxon>Clostridia</taxon>
        <taxon>Eubacteriales</taxon>
        <taxon>Clostridiaceae</taxon>
        <taxon>Clostridium</taxon>
    </lineage>
</organism>
<dbReference type="PROSITE" id="PS50885">
    <property type="entry name" value="HAMP"/>
    <property type="match status" value="1"/>
</dbReference>
<dbReference type="SUPFAM" id="SSF47170">
    <property type="entry name" value="Aspartate receptor, ligand-binding domain"/>
    <property type="match status" value="1"/>
</dbReference>
<dbReference type="InterPro" id="IPR024478">
    <property type="entry name" value="HlyB_4HB_MCP"/>
</dbReference>
<dbReference type="CDD" id="cd06225">
    <property type="entry name" value="HAMP"/>
    <property type="match status" value="1"/>
</dbReference>
<evidence type="ECO:0000256" key="2">
    <source>
        <dbReference type="ARBA" id="ARBA00029447"/>
    </source>
</evidence>
<dbReference type="Gene3D" id="1.10.287.950">
    <property type="entry name" value="Methyl-accepting chemotaxis protein"/>
    <property type="match status" value="1"/>
</dbReference>
<evidence type="ECO:0000256" key="4">
    <source>
        <dbReference type="SAM" id="Coils"/>
    </source>
</evidence>
<protein>
    <submittedName>
        <fullName evidence="8">Methyl-accepting chemotaxis protein, putative</fullName>
    </submittedName>
</protein>
<dbReference type="GO" id="GO:0004888">
    <property type="term" value="F:transmembrane signaling receptor activity"/>
    <property type="evidence" value="ECO:0007669"/>
    <property type="project" value="InterPro"/>
</dbReference>
<dbReference type="GO" id="GO:0005886">
    <property type="term" value="C:plasma membrane"/>
    <property type="evidence" value="ECO:0007669"/>
    <property type="project" value="TreeGrafter"/>
</dbReference>
<dbReference type="PRINTS" id="PR00260">
    <property type="entry name" value="CHEMTRNSDUCR"/>
</dbReference>